<keyword evidence="2" id="KW-0238">DNA-binding</keyword>
<dbReference type="SUPFAM" id="SSF54909">
    <property type="entry name" value="Dimeric alpha+beta barrel"/>
    <property type="match status" value="1"/>
</dbReference>
<dbReference type="SUPFAM" id="SSF46785">
    <property type="entry name" value="Winged helix' DNA-binding domain"/>
    <property type="match status" value="1"/>
</dbReference>
<dbReference type="InterPro" id="IPR019887">
    <property type="entry name" value="Tscrpt_reg_AsnC/Lrp_C"/>
</dbReference>
<evidence type="ECO:0000313" key="5">
    <source>
        <dbReference type="EMBL" id="RPD97934.1"/>
    </source>
</evidence>
<dbReference type="PROSITE" id="PS50956">
    <property type="entry name" value="HTH_ASNC_2"/>
    <property type="match status" value="1"/>
</dbReference>
<keyword evidence="6" id="KW-1185">Reference proteome</keyword>
<dbReference type="OrthoDB" id="9800326at2"/>
<organism evidence="5 6">
    <name type="scientific">Aureibaculum marinum</name>
    <dbReference type="NCBI Taxonomy" id="2487930"/>
    <lineage>
        <taxon>Bacteria</taxon>
        <taxon>Pseudomonadati</taxon>
        <taxon>Bacteroidota</taxon>
        <taxon>Flavobacteriia</taxon>
        <taxon>Flavobacteriales</taxon>
        <taxon>Flavobacteriaceae</taxon>
        <taxon>Aureibaculum</taxon>
    </lineage>
</organism>
<dbReference type="EMBL" id="RPFJ01000008">
    <property type="protein sequence ID" value="RPD97934.1"/>
    <property type="molecule type" value="Genomic_DNA"/>
</dbReference>
<keyword evidence="3" id="KW-0804">Transcription</keyword>
<dbReference type="Gene3D" id="1.10.10.10">
    <property type="entry name" value="Winged helix-like DNA-binding domain superfamily/Winged helix DNA-binding domain"/>
    <property type="match status" value="1"/>
</dbReference>
<protein>
    <submittedName>
        <fullName evidence="5">Lrp/AsnC family transcriptional regulator</fullName>
    </submittedName>
</protein>
<reference evidence="5 6" key="1">
    <citation type="submission" date="2018-11" db="EMBL/GenBank/DDBJ databases">
        <title>Aureibaculum marinum gen. nov., sp. nov., a member of the family Flavobacteriaceae isolated from the Bohai Sea.</title>
        <authorList>
            <person name="Ji X."/>
        </authorList>
    </citation>
    <scope>NUCLEOTIDE SEQUENCE [LARGE SCALE GENOMIC DNA]</scope>
    <source>
        <strain evidence="5 6">BH-SD17</strain>
    </source>
</reference>
<dbReference type="InterPro" id="IPR019888">
    <property type="entry name" value="Tscrpt_reg_AsnC-like"/>
</dbReference>
<dbReference type="RefSeq" id="WP_123897294.1">
    <property type="nucleotide sequence ID" value="NZ_RPFJ01000008.1"/>
</dbReference>
<dbReference type="PANTHER" id="PTHR30154:SF34">
    <property type="entry name" value="TRANSCRIPTIONAL REGULATOR AZLB"/>
    <property type="match status" value="1"/>
</dbReference>
<gene>
    <name evidence="5" type="ORF">EGM88_07130</name>
</gene>
<dbReference type="InterPro" id="IPR011008">
    <property type="entry name" value="Dimeric_a/b-barrel"/>
</dbReference>
<evidence type="ECO:0000313" key="6">
    <source>
        <dbReference type="Proteomes" id="UP000270856"/>
    </source>
</evidence>
<dbReference type="PROSITE" id="PS00519">
    <property type="entry name" value="HTH_ASNC_1"/>
    <property type="match status" value="1"/>
</dbReference>
<dbReference type="InterPro" id="IPR019885">
    <property type="entry name" value="Tscrpt_reg_HTH_AsnC-type_CS"/>
</dbReference>
<dbReference type="GO" id="GO:0006355">
    <property type="term" value="P:regulation of DNA-templated transcription"/>
    <property type="evidence" value="ECO:0007669"/>
    <property type="project" value="UniProtKB-ARBA"/>
</dbReference>
<dbReference type="CDD" id="cd00090">
    <property type="entry name" value="HTH_ARSR"/>
    <property type="match status" value="1"/>
</dbReference>
<dbReference type="InterPro" id="IPR000485">
    <property type="entry name" value="AsnC-type_HTH_dom"/>
</dbReference>
<dbReference type="Proteomes" id="UP000270856">
    <property type="component" value="Unassembled WGS sequence"/>
</dbReference>
<name>A0A3N4NNQ9_9FLAO</name>
<dbReference type="GO" id="GO:0043200">
    <property type="term" value="P:response to amino acid"/>
    <property type="evidence" value="ECO:0007669"/>
    <property type="project" value="TreeGrafter"/>
</dbReference>
<proteinExistence type="predicted"/>
<dbReference type="GO" id="GO:0043565">
    <property type="term" value="F:sequence-specific DNA binding"/>
    <property type="evidence" value="ECO:0007669"/>
    <property type="project" value="InterPro"/>
</dbReference>
<evidence type="ECO:0000256" key="3">
    <source>
        <dbReference type="ARBA" id="ARBA00023163"/>
    </source>
</evidence>
<dbReference type="PANTHER" id="PTHR30154">
    <property type="entry name" value="LEUCINE-RESPONSIVE REGULATORY PROTEIN"/>
    <property type="match status" value="1"/>
</dbReference>
<dbReference type="Pfam" id="PF13412">
    <property type="entry name" value="HTH_24"/>
    <property type="match status" value="1"/>
</dbReference>
<feature type="domain" description="HTH asnC-type" evidence="4">
    <location>
        <begin position="2"/>
        <end position="63"/>
    </location>
</feature>
<dbReference type="Pfam" id="PF01037">
    <property type="entry name" value="AsnC_trans_reg"/>
    <property type="match status" value="1"/>
</dbReference>
<dbReference type="AlphaFoldDB" id="A0A3N4NNQ9"/>
<keyword evidence="1" id="KW-0805">Transcription regulation</keyword>
<sequence length="152" mass="17320">MIDSVDKSILKLLQSDAKLTIKEIGNKLNLSATPIFERIKRLERSGYITSYKALIDRKKVGLSLMVFCDISLNQHHASHIAKFEKDIQQFNEVIACYHIGGSFDYLIKVVAKDMDEYQNFVSKKLASIDNIRKVQSSFVMREVKTPIGLPIN</sequence>
<dbReference type="PRINTS" id="PR00033">
    <property type="entry name" value="HTHASNC"/>
</dbReference>
<dbReference type="InterPro" id="IPR036390">
    <property type="entry name" value="WH_DNA-bd_sf"/>
</dbReference>
<accession>A0A3N4NNQ9</accession>
<dbReference type="Gene3D" id="3.30.70.920">
    <property type="match status" value="1"/>
</dbReference>
<dbReference type="GO" id="GO:0005829">
    <property type="term" value="C:cytosol"/>
    <property type="evidence" value="ECO:0007669"/>
    <property type="project" value="TreeGrafter"/>
</dbReference>
<evidence type="ECO:0000256" key="1">
    <source>
        <dbReference type="ARBA" id="ARBA00023015"/>
    </source>
</evidence>
<comment type="caution">
    <text evidence="5">The sequence shown here is derived from an EMBL/GenBank/DDBJ whole genome shotgun (WGS) entry which is preliminary data.</text>
</comment>
<dbReference type="SMART" id="SM00344">
    <property type="entry name" value="HTH_ASNC"/>
    <property type="match status" value="1"/>
</dbReference>
<evidence type="ECO:0000256" key="2">
    <source>
        <dbReference type="ARBA" id="ARBA00023125"/>
    </source>
</evidence>
<dbReference type="InterPro" id="IPR011991">
    <property type="entry name" value="ArsR-like_HTH"/>
</dbReference>
<evidence type="ECO:0000259" key="4">
    <source>
        <dbReference type="PROSITE" id="PS50956"/>
    </source>
</evidence>
<dbReference type="InterPro" id="IPR036388">
    <property type="entry name" value="WH-like_DNA-bd_sf"/>
</dbReference>